<feature type="active site" description="Proton acceptor" evidence="16">
    <location>
        <position position="103"/>
    </location>
</feature>
<comment type="pathway">
    <text evidence="4 16">Cofactor biosynthesis; coenzyme A biosynthesis; CoA from (R)-pantothenate: step 1/5.</text>
</comment>
<dbReference type="GO" id="GO:0046872">
    <property type="term" value="F:metal ion binding"/>
    <property type="evidence" value="ECO:0007669"/>
    <property type="project" value="UniProtKB-KW"/>
</dbReference>
<evidence type="ECO:0000256" key="2">
    <source>
        <dbReference type="ARBA" id="ARBA00001958"/>
    </source>
</evidence>
<evidence type="ECO:0000256" key="5">
    <source>
        <dbReference type="ARBA" id="ARBA00011738"/>
    </source>
</evidence>
<dbReference type="GO" id="GO:0005524">
    <property type="term" value="F:ATP binding"/>
    <property type="evidence" value="ECO:0007669"/>
    <property type="project" value="UniProtKB-UniRule"/>
</dbReference>
<dbReference type="SUPFAM" id="SSF53067">
    <property type="entry name" value="Actin-like ATPase domain"/>
    <property type="match status" value="2"/>
</dbReference>
<keyword evidence="11 16" id="KW-0067">ATP-binding</keyword>
<keyword evidence="13 16" id="KW-0173">Coenzyme A biosynthesis</keyword>
<gene>
    <name evidence="16" type="primary">coaX</name>
    <name evidence="17" type="ORF">EDC29_102145</name>
</gene>
<evidence type="ECO:0000256" key="7">
    <source>
        <dbReference type="ARBA" id="ARBA00022490"/>
    </source>
</evidence>
<feature type="binding site" evidence="16">
    <location>
        <position position="123"/>
    </location>
    <ligand>
        <name>K(+)</name>
        <dbReference type="ChEBI" id="CHEBI:29103"/>
    </ligand>
</feature>
<accession>A0A4R4AH14</accession>
<keyword evidence="8 16" id="KW-0808">Transferase</keyword>
<evidence type="ECO:0000256" key="3">
    <source>
        <dbReference type="ARBA" id="ARBA00004496"/>
    </source>
</evidence>
<feature type="binding site" evidence="16">
    <location>
        <position position="177"/>
    </location>
    <ligand>
        <name>substrate</name>
    </ligand>
</feature>
<dbReference type="UniPathway" id="UPA00241">
    <property type="reaction ID" value="UER00352"/>
</dbReference>
<comment type="function">
    <text evidence="16">Catalyzes the phosphorylation of pantothenate (Pan), the first step in CoA biosynthesis.</text>
</comment>
<comment type="caution">
    <text evidence="17">The sequence shown here is derived from an EMBL/GenBank/DDBJ whole genome shotgun (WGS) entry which is preliminary data.</text>
</comment>
<dbReference type="EC" id="2.7.1.33" evidence="6 16"/>
<evidence type="ECO:0000256" key="8">
    <source>
        <dbReference type="ARBA" id="ARBA00022679"/>
    </source>
</evidence>
<evidence type="ECO:0000256" key="4">
    <source>
        <dbReference type="ARBA" id="ARBA00005225"/>
    </source>
</evidence>
<feature type="binding site" evidence="16">
    <location>
        <position position="126"/>
    </location>
    <ligand>
        <name>ATP</name>
        <dbReference type="ChEBI" id="CHEBI:30616"/>
    </ligand>
</feature>
<evidence type="ECO:0000256" key="6">
    <source>
        <dbReference type="ARBA" id="ARBA00012102"/>
    </source>
</evidence>
<evidence type="ECO:0000256" key="9">
    <source>
        <dbReference type="ARBA" id="ARBA00022741"/>
    </source>
</evidence>
<dbReference type="PANTHER" id="PTHR34265">
    <property type="entry name" value="TYPE III PANTOTHENATE KINASE"/>
    <property type="match status" value="1"/>
</dbReference>
<dbReference type="RefSeq" id="WP_123139972.1">
    <property type="nucleotide sequence ID" value="NZ_NRRH01000006.1"/>
</dbReference>
<dbReference type="CDD" id="cd24015">
    <property type="entry name" value="ASKHA_NBD_PanK-III"/>
    <property type="match status" value="1"/>
</dbReference>
<proteinExistence type="inferred from homology"/>
<evidence type="ECO:0000256" key="1">
    <source>
        <dbReference type="ARBA" id="ARBA00001206"/>
    </source>
</evidence>
<evidence type="ECO:0000256" key="10">
    <source>
        <dbReference type="ARBA" id="ARBA00022777"/>
    </source>
</evidence>
<name>A0A4R4AH14_MARGR</name>
<dbReference type="InterPro" id="IPR004619">
    <property type="entry name" value="Type_III_PanK"/>
</dbReference>
<feature type="binding site" evidence="16">
    <location>
        <begin position="101"/>
        <end position="104"/>
    </location>
    <ligand>
        <name>substrate</name>
    </ligand>
</feature>
<sequence>MMLLLDIGNTNLRWTLADEQGLGEVGVVRHDGGIPLDLLASWERLAPRPERVLVSNVGGAAVAEALSRVSRAYWALEPEFVATRATWGRLRIAYDEPSRLGVDRWLGLVAAEAEGEGAKLVLDAGTAVTFDLLAADGEHLGGVILPGIEMMRASLLAGTAIPRITAEPSGESWARDTGAAVAAGSLQAVLGVATRLYDQFVSQTGEMPRLLLTGGDAPRLAGQLDRPWEAVPDLVLRGLARVGARQA</sequence>
<dbReference type="InterPro" id="IPR043129">
    <property type="entry name" value="ATPase_NBD"/>
</dbReference>
<reference evidence="17 18" key="1">
    <citation type="submission" date="2019-03" db="EMBL/GenBank/DDBJ databases">
        <title>Genomic Encyclopedia of Type Strains, Phase IV (KMG-IV): sequencing the most valuable type-strain genomes for metagenomic binning, comparative biology and taxonomic classification.</title>
        <authorList>
            <person name="Goeker M."/>
        </authorList>
    </citation>
    <scope>NUCLEOTIDE SEQUENCE [LARGE SCALE GENOMIC DNA]</scope>
    <source>
        <strain evidence="17 18">DSM 203</strain>
    </source>
</reference>
<dbReference type="NCBIfam" id="TIGR00671">
    <property type="entry name" value="baf"/>
    <property type="match status" value="1"/>
</dbReference>
<keyword evidence="10 16" id="KW-0418">Kinase</keyword>
<evidence type="ECO:0000313" key="18">
    <source>
        <dbReference type="Proteomes" id="UP000295247"/>
    </source>
</evidence>
<evidence type="ECO:0000256" key="15">
    <source>
        <dbReference type="ARBA" id="ARBA00040883"/>
    </source>
</evidence>
<dbReference type="HAMAP" id="MF_01274">
    <property type="entry name" value="Pantothen_kinase_3"/>
    <property type="match status" value="1"/>
</dbReference>
<organism evidence="17 18">
    <name type="scientific">Marichromatium gracile</name>
    <name type="common">Chromatium gracile</name>
    <dbReference type="NCBI Taxonomy" id="1048"/>
    <lineage>
        <taxon>Bacteria</taxon>
        <taxon>Pseudomonadati</taxon>
        <taxon>Pseudomonadota</taxon>
        <taxon>Gammaproteobacteria</taxon>
        <taxon>Chromatiales</taxon>
        <taxon>Chromatiaceae</taxon>
        <taxon>Marichromatium</taxon>
    </lineage>
</organism>
<evidence type="ECO:0000256" key="14">
    <source>
        <dbReference type="ARBA" id="ARBA00038036"/>
    </source>
</evidence>
<dbReference type="EMBL" id="SMDC01000002">
    <property type="protein sequence ID" value="TCW38254.1"/>
    <property type="molecule type" value="Genomic_DNA"/>
</dbReference>
<protein>
    <recommendedName>
        <fullName evidence="15 16">Type III pantothenate kinase</fullName>
        <ecNumber evidence="6 16">2.7.1.33</ecNumber>
    </recommendedName>
    <alternativeName>
        <fullName evidence="16">PanK-III</fullName>
    </alternativeName>
    <alternativeName>
        <fullName evidence="16">Pantothenic acid kinase</fullName>
    </alternativeName>
</protein>
<dbReference type="PANTHER" id="PTHR34265:SF1">
    <property type="entry name" value="TYPE III PANTOTHENATE KINASE"/>
    <property type="match status" value="1"/>
</dbReference>
<evidence type="ECO:0000256" key="11">
    <source>
        <dbReference type="ARBA" id="ARBA00022840"/>
    </source>
</evidence>
<evidence type="ECO:0000256" key="13">
    <source>
        <dbReference type="ARBA" id="ARBA00022993"/>
    </source>
</evidence>
<dbReference type="Proteomes" id="UP000295247">
    <property type="component" value="Unassembled WGS sequence"/>
</dbReference>
<comment type="similarity">
    <text evidence="14 16">Belongs to the type III pantothenate kinase family.</text>
</comment>
<comment type="cofactor">
    <cofactor evidence="2">
        <name>K(+)</name>
        <dbReference type="ChEBI" id="CHEBI:29103"/>
    </cofactor>
</comment>
<feature type="binding site" evidence="16">
    <location>
        <begin position="6"/>
        <end position="13"/>
    </location>
    <ligand>
        <name>ATP</name>
        <dbReference type="ChEBI" id="CHEBI:30616"/>
    </ligand>
</feature>
<evidence type="ECO:0000256" key="12">
    <source>
        <dbReference type="ARBA" id="ARBA00022958"/>
    </source>
</evidence>
<feature type="binding site" evidence="16">
    <location>
        <position position="94"/>
    </location>
    <ligand>
        <name>substrate</name>
    </ligand>
</feature>
<dbReference type="GO" id="GO:0005737">
    <property type="term" value="C:cytoplasm"/>
    <property type="evidence" value="ECO:0007669"/>
    <property type="project" value="UniProtKB-SubCell"/>
</dbReference>
<dbReference type="GO" id="GO:0004594">
    <property type="term" value="F:pantothenate kinase activity"/>
    <property type="evidence" value="ECO:0007669"/>
    <property type="project" value="UniProtKB-UniRule"/>
</dbReference>
<comment type="subcellular location">
    <subcellularLocation>
        <location evidence="3 16">Cytoplasm</location>
    </subcellularLocation>
</comment>
<keyword evidence="7 16" id="KW-0963">Cytoplasm</keyword>
<keyword evidence="9 16" id="KW-0547">Nucleotide-binding</keyword>
<evidence type="ECO:0000313" key="17">
    <source>
        <dbReference type="EMBL" id="TCW38254.1"/>
    </source>
</evidence>
<comment type="cofactor">
    <cofactor evidence="16">
        <name>NH4(+)</name>
        <dbReference type="ChEBI" id="CHEBI:28938"/>
    </cofactor>
    <cofactor evidence="16">
        <name>K(+)</name>
        <dbReference type="ChEBI" id="CHEBI:29103"/>
    </cofactor>
    <text evidence="16">A monovalent cation. Ammonium or potassium.</text>
</comment>
<dbReference type="AlphaFoldDB" id="A0A4R4AH14"/>
<dbReference type="Gene3D" id="3.30.420.40">
    <property type="match status" value="2"/>
</dbReference>
<dbReference type="Pfam" id="PF03309">
    <property type="entry name" value="Pan_kinase"/>
    <property type="match status" value="1"/>
</dbReference>
<evidence type="ECO:0000256" key="16">
    <source>
        <dbReference type="HAMAP-Rule" id="MF_01274"/>
    </source>
</evidence>
<keyword evidence="16" id="KW-0479">Metal-binding</keyword>
<keyword evidence="12 16" id="KW-0630">Potassium</keyword>
<comment type="subunit">
    <text evidence="5 16">Homodimer.</text>
</comment>
<comment type="catalytic activity">
    <reaction evidence="1 16">
        <text>(R)-pantothenate + ATP = (R)-4'-phosphopantothenate + ADP + H(+)</text>
        <dbReference type="Rhea" id="RHEA:16373"/>
        <dbReference type="ChEBI" id="CHEBI:10986"/>
        <dbReference type="ChEBI" id="CHEBI:15378"/>
        <dbReference type="ChEBI" id="CHEBI:29032"/>
        <dbReference type="ChEBI" id="CHEBI:30616"/>
        <dbReference type="ChEBI" id="CHEBI:456216"/>
        <dbReference type="EC" id="2.7.1.33"/>
    </reaction>
</comment>
<dbReference type="GO" id="GO:0015937">
    <property type="term" value="P:coenzyme A biosynthetic process"/>
    <property type="evidence" value="ECO:0007669"/>
    <property type="project" value="UniProtKB-UniRule"/>
</dbReference>